<dbReference type="Gene3D" id="1.10.10.2840">
    <property type="entry name" value="PucR C-terminal helix-turn-helix domain"/>
    <property type="match status" value="1"/>
</dbReference>
<dbReference type="PANTHER" id="PTHR33744:SF15">
    <property type="entry name" value="CARBOHYDRATE DIACID REGULATOR"/>
    <property type="match status" value="1"/>
</dbReference>
<evidence type="ECO:0000256" key="1">
    <source>
        <dbReference type="ARBA" id="ARBA00006754"/>
    </source>
</evidence>
<dbReference type="RefSeq" id="WP_240592027.1">
    <property type="nucleotide sequence ID" value="NZ_JAKUDL010000006.1"/>
</dbReference>
<evidence type="ECO:0000259" key="2">
    <source>
        <dbReference type="Pfam" id="PF05651"/>
    </source>
</evidence>
<evidence type="ECO:0000313" key="6">
    <source>
        <dbReference type="Proteomes" id="UP001297581"/>
    </source>
</evidence>
<dbReference type="InterPro" id="IPR025736">
    <property type="entry name" value="PucR_C-HTH_dom"/>
</dbReference>
<dbReference type="Pfam" id="PF17853">
    <property type="entry name" value="GGDEF_2"/>
    <property type="match status" value="1"/>
</dbReference>
<feature type="domain" description="PucR C-terminal helix-turn-helix" evidence="3">
    <location>
        <begin position="311"/>
        <end position="368"/>
    </location>
</feature>
<evidence type="ECO:0000259" key="3">
    <source>
        <dbReference type="Pfam" id="PF13556"/>
    </source>
</evidence>
<dbReference type="InterPro" id="IPR042070">
    <property type="entry name" value="PucR_C-HTH_sf"/>
</dbReference>
<gene>
    <name evidence="5" type="ORF">MJ923_16565</name>
</gene>
<evidence type="ECO:0000259" key="4">
    <source>
        <dbReference type="Pfam" id="PF17853"/>
    </source>
</evidence>
<dbReference type="InterPro" id="IPR051448">
    <property type="entry name" value="CdaR-like_regulators"/>
</dbReference>
<organism evidence="5 6">
    <name type="scientific">Shewanella zhuhaiensis</name>
    <dbReference type="NCBI Taxonomy" id="2919576"/>
    <lineage>
        <taxon>Bacteria</taxon>
        <taxon>Pseudomonadati</taxon>
        <taxon>Pseudomonadota</taxon>
        <taxon>Gammaproteobacteria</taxon>
        <taxon>Alteromonadales</taxon>
        <taxon>Shewanellaceae</taxon>
        <taxon>Shewanella</taxon>
    </lineage>
</organism>
<keyword evidence="6" id="KW-1185">Reference proteome</keyword>
<comment type="similarity">
    <text evidence="1">Belongs to the CdaR family.</text>
</comment>
<dbReference type="Proteomes" id="UP001297581">
    <property type="component" value="Unassembled WGS sequence"/>
</dbReference>
<protein>
    <submittedName>
        <fullName evidence="5">Helix-turn-helix domain-containing protein</fullName>
    </submittedName>
</protein>
<accession>A0AAJ1BJM9</accession>
<dbReference type="PANTHER" id="PTHR33744">
    <property type="entry name" value="CARBOHYDRATE DIACID REGULATOR"/>
    <property type="match status" value="1"/>
</dbReference>
<feature type="domain" description="Putative sugar diacid recognition" evidence="2">
    <location>
        <begin position="3"/>
        <end position="136"/>
    </location>
</feature>
<sequence length="371" mass="42009">MQLNDALAAQIVSRAMKILSFSVNVMNEHGLIIASGNPQRLHQRHEGAVLALAENRVVEINEATARQLKGVRPGINLPIEYQGKRIGVIGISGEPDEVRSYAELVRMTAELILEQAALTEQLQWDKRHKEELVLQLIRGEGNVDQLQQAARFLGLDLAQPRVVAVLALEEAQPARLRELVHELENPERDNLVAIHGLDEIVVLKPAKIVDEVWQSEQERGRVKQLLARIPHFKVRIAVGDYFAGVDGLARSYQTARDTLRRGMRQAPRKQVYFFEDYRLPVLLGSLADSWQADELRAPLKLLTRADTKGVLVKTLRQYFALNCDLNRCAEALFIHPNTLRYRISRIEQITGLNINNLDDKLLLYLGLNLEE</sequence>
<proteinExistence type="inferred from homology"/>
<dbReference type="EMBL" id="JAKUDL010000006">
    <property type="protein sequence ID" value="MCH4295921.1"/>
    <property type="molecule type" value="Genomic_DNA"/>
</dbReference>
<name>A0AAJ1BJM9_9GAMM</name>
<dbReference type="InterPro" id="IPR008599">
    <property type="entry name" value="Diacid_rec"/>
</dbReference>
<feature type="domain" description="CdaR GGDEF-like" evidence="4">
    <location>
        <begin position="142"/>
        <end position="260"/>
    </location>
</feature>
<dbReference type="Pfam" id="PF05651">
    <property type="entry name" value="Diacid_rec"/>
    <property type="match status" value="1"/>
</dbReference>
<dbReference type="Pfam" id="PF13556">
    <property type="entry name" value="HTH_30"/>
    <property type="match status" value="1"/>
</dbReference>
<reference evidence="5 6" key="1">
    <citation type="submission" date="2022-02" db="EMBL/GenBank/DDBJ databases">
        <title>The genome sequence of Shewanella sp. 3B26.</title>
        <authorList>
            <person name="Du J."/>
        </authorList>
    </citation>
    <scope>NUCLEOTIDE SEQUENCE [LARGE SCALE GENOMIC DNA]</scope>
    <source>
        <strain evidence="5 6">3B26</strain>
    </source>
</reference>
<comment type="caution">
    <text evidence="5">The sequence shown here is derived from an EMBL/GenBank/DDBJ whole genome shotgun (WGS) entry which is preliminary data.</text>
</comment>
<dbReference type="InterPro" id="IPR041522">
    <property type="entry name" value="CdaR_GGDEF"/>
</dbReference>
<dbReference type="AlphaFoldDB" id="A0AAJ1BJM9"/>
<evidence type="ECO:0000313" key="5">
    <source>
        <dbReference type="EMBL" id="MCH4295921.1"/>
    </source>
</evidence>